<dbReference type="EMBL" id="LAQU01000034">
    <property type="protein sequence ID" value="KKB61705.1"/>
    <property type="molecule type" value="Genomic_DNA"/>
</dbReference>
<dbReference type="Proteomes" id="UP000033618">
    <property type="component" value="Unassembled WGS sequence"/>
</dbReference>
<proteinExistence type="predicted"/>
<feature type="region of interest" description="Disordered" evidence="1">
    <location>
        <begin position="1"/>
        <end position="20"/>
    </location>
</feature>
<reference evidence="3 4" key="1">
    <citation type="submission" date="2015-03" db="EMBL/GenBank/DDBJ databases">
        <title>Draft Genome Sequence of Burkholderia andropogonis type strain ICMP2807, isolated from Sorghum bicolor.</title>
        <authorList>
            <person name="Lopes-Santos L."/>
            <person name="Castro D.B."/>
            <person name="Ottoboni L.M."/>
            <person name="Park D."/>
            <person name="Weirc B.S."/>
            <person name="Destefano S.A."/>
        </authorList>
    </citation>
    <scope>NUCLEOTIDE SEQUENCE [LARGE SCALE GENOMIC DNA]</scope>
    <source>
        <strain evidence="3 4">ICMP2807</strain>
    </source>
</reference>
<protein>
    <recommendedName>
        <fullName evidence="5">Hemolysin XhlA</fullName>
    </recommendedName>
</protein>
<organism evidence="3 4">
    <name type="scientific">Robbsia andropogonis</name>
    <dbReference type="NCBI Taxonomy" id="28092"/>
    <lineage>
        <taxon>Bacteria</taxon>
        <taxon>Pseudomonadati</taxon>
        <taxon>Pseudomonadota</taxon>
        <taxon>Betaproteobacteria</taxon>
        <taxon>Burkholderiales</taxon>
        <taxon>Burkholderiaceae</taxon>
        <taxon>Robbsia</taxon>
    </lineage>
</organism>
<evidence type="ECO:0000313" key="3">
    <source>
        <dbReference type="EMBL" id="KKB61705.1"/>
    </source>
</evidence>
<evidence type="ECO:0000256" key="1">
    <source>
        <dbReference type="SAM" id="MobiDB-lite"/>
    </source>
</evidence>
<dbReference type="STRING" id="28092.WM40_21600"/>
<comment type="caution">
    <text evidence="3">The sequence shown here is derived from an EMBL/GenBank/DDBJ whole genome shotgun (WGS) entry which is preliminary data.</text>
</comment>
<keyword evidence="4" id="KW-1185">Reference proteome</keyword>
<dbReference type="AlphaFoldDB" id="A0A0F5JVL5"/>
<dbReference type="PATRIC" id="fig|28092.6.peg.5084"/>
<gene>
    <name evidence="3" type="ORF">WM40_21600</name>
</gene>
<evidence type="ECO:0008006" key="5">
    <source>
        <dbReference type="Google" id="ProtNLM"/>
    </source>
</evidence>
<sequence>MFTVCSHRRPGDSPTPENAMETRISRLEVAIEYIQRDLGDLKKDMRSMRCHIETDFRILFGAITAVAIGLAGLMAKGFQWL</sequence>
<evidence type="ECO:0000313" key="4">
    <source>
        <dbReference type="Proteomes" id="UP000033618"/>
    </source>
</evidence>
<keyword evidence="2" id="KW-0812">Transmembrane</keyword>
<keyword evidence="2" id="KW-1133">Transmembrane helix</keyword>
<keyword evidence="2" id="KW-0472">Membrane</keyword>
<evidence type="ECO:0000256" key="2">
    <source>
        <dbReference type="SAM" id="Phobius"/>
    </source>
</evidence>
<accession>A0A0F5JVL5</accession>
<name>A0A0F5JVL5_9BURK</name>
<feature type="transmembrane region" description="Helical" evidence="2">
    <location>
        <begin position="56"/>
        <end position="75"/>
    </location>
</feature>